<dbReference type="Pfam" id="PF01498">
    <property type="entry name" value="HTH_Tnp_Tc3_2"/>
    <property type="match status" value="1"/>
</dbReference>
<dbReference type="InterPro" id="IPR002492">
    <property type="entry name" value="Transposase_Tc1-like"/>
</dbReference>
<accession>A0A803K611</accession>
<feature type="domain" description="Transposase Tc1-like" evidence="2">
    <location>
        <begin position="73"/>
        <end position="132"/>
    </location>
</feature>
<feature type="region of interest" description="Disordered" evidence="1">
    <location>
        <begin position="100"/>
        <end position="142"/>
    </location>
</feature>
<evidence type="ECO:0000259" key="3">
    <source>
        <dbReference type="Pfam" id="PF25787"/>
    </source>
</evidence>
<feature type="compositionally biased region" description="Basic residues" evidence="1">
    <location>
        <begin position="104"/>
        <end position="133"/>
    </location>
</feature>
<dbReference type="Ensembl" id="ENSXETT00000112051">
    <property type="protein sequence ID" value="ENSXETP00000115799"/>
    <property type="gene ID" value="ENSXETG00000045105"/>
</dbReference>
<dbReference type="SUPFAM" id="SSF46689">
    <property type="entry name" value="Homeodomain-like"/>
    <property type="match status" value="1"/>
</dbReference>
<proteinExistence type="predicted"/>
<dbReference type="Gene3D" id="1.10.10.10">
    <property type="entry name" value="Winged helix-like DNA-binding domain superfamily/Winged helix DNA-binding domain"/>
    <property type="match status" value="1"/>
</dbReference>
<name>A0A803K611_XENTR</name>
<reference evidence="4" key="2">
    <citation type="submission" date="2021-03" db="UniProtKB">
        <authorList>
            <consortium name="Ensembl"/>
        </authorList>
    </citation>
    <scope>IDENTIFICATION</scope>
</reference>
<evidence type="ECO:0000313" key="4">
    <source>
        <dbReference type="Ensembl" id="ENSXETP00000115799"/>
    </source>
</evidence>
<reference evidence="4" key="1">
    <citation type="journal article" date="2010" name="Science">
        <title>The genome of the Western clawed frog Xenopus tropicalis.</title>
        <authorList>
            <person name="Hellsten U."/>
            <person name="Harland R.M."/>
            <person name="Gilchrist M.J."/>
            <person name="Hendrix D."/>
            <person name="Jurka J."/>
            <person name="Kapitonov V."/>
            <person name="Ovcharenko I."/>
            <person name="Putnam N.H."/>
            <person name="Shu S."/>
            <person name="Taher L."/>
            <person name="Blitz I.L."/>
            <person name="Blumberg B."/>
            <person name="Dichmann D.S."/>
            <person name="Dubchak I."/>
            <person name="Amaya E."/>
            <person name="Detter J.C."/>
            <person name="Fletcher R."/>
            <person name="Gerhard D.S."/>
            <person name="Goodstein D."/>
            <person name="Graves T."/>
            <person name="Grigoriev I.V."/>
            <person name="Grimwood J."/>
            <person name="Kawashima T."/>
            <person name="Lindquist E."/>
            <person name="Lucas S.M."/>
            <person name="Mead P.E."/>
            <person name="Mitros T."/>
            <person name="Ogino H."/>
            <person name="Ohta Y."/>
            <person name="Poliakov A.V."/>
            <person name="Pollet N."/>
            <person name="Robert J."/>
            <person name="Salamov A."/>
            <person name="Sater A.K."/>
            <person name="Schmutz J."/>
            <person name="Terry A."/>
            <person name="Vize P.D."/>
            <person name="Warren W.C."/>
            <person name="Wells D."/>
            <person name="Wills A."/>
            <person name="Wilson R.K."/>
            <person name="Zimmerman L.B."/>
            <person name="Zorn A.M."/>
            <person name="Grainger R."/>
            <person name="Grammer T."/>
            <person name="Khokha M.K."/>
            <person name="Richardson P.M."/>
            <person name="Rokhsar D.S."/>
        </authorList>
    </citation>
    <scope>NUCLEOTIDE SEQUENCE [LARGE SCALE GENOMIC DNA]</scope>
    <source>
        <strain evidence="4">Nigerian</strain>
    </source>
</reference>
<organism evidence="4">
    <name type="scientific">Xenopus tropicalis</name>
    <name type="common">Western clawed frog</name>
    <name type="synonym">Silurana tropicalis</name>
    <dbReference type="NCBI Taxonomy" id="8364"/>
    <lineage>
        <taxon>Eukaryota</taxon>
        <taxon>Metazoa</taxon>
        <taxon>Chordata</taxon>
        <taxon>Craniata</taxon>
        <taxon>Vertebrata</taxon>
        <taxon>Euteleostomi</taxon>
        <taxon>Amphibia</taxon>
        <taxon>Batrachia</taxon>
        <taxon>Anura</taxon>
        <taxon>Pipoidea</taxon>
        <taxon>Pipidae</taxon>
        <taxon>Xenopodinae</taxon>
        <taxon>Xenopus</taxon>
        <taxon>Silurana</taxon>
    </lineage>
</organism>
<dbReference type="GeneTree" id="ENSGT01010000223525"/>
<sequence length="142" mass="16674">MDNRKRRRELSEDLRSKIVEKYQQSQGYKSISRDLDLPLSTVRNIIKKFATHGTVANIPGRGRKRKIDERLQRRIVQMDKQLQTSSKKIQAVLQAQGASVSARTIRRHLNQKKRHGRRPRRTPLQTQRHKKSKTTVCQNVLE</sequence>
<dbReference type="InterPro" id="IPR057667">
    <property type="entry name" value="HTH_SB"/>
</dbReference>
<dbReference type="InParanoid" id="A0A803K611"/>
<dbReference type="AlphaFoldDB" id="A0A803K611"/>
<evidence type="ECO:0000256" key="1">
    <source>
        <dbReference type="SAM" id="MobiDB-lite"/>
    </source>
</evidence>
<feature type="domain" description="Sleeping Beauty transposase HTH" evidence="3">
    <location>
        <begin position="6"/>
        <end position="55"/>
    </location>
</feature>
<dbReference type="Pfam" id="PF25787">
    <property type="entry name" value="HTH_SB"/>
    <property type="match status" value="1"/>
</dbReference>
<evidence type="ECO:0008006" key="5">
    <source>
        <dbReference type="Google" id="ProtNLM"/>
    </source>
</evidence>
<dbReference type="InterPro" id="IPR036388">
    <property type="entry name" value="WH-like_DNA-bd_sf"/>
</dbReference>
<protein>
    <recommendedName>
        <fullName evidence="5">Transposase Tc1-like domain-containing protein</fullName>
    </recommendedName>
</protein>
<dbReference type="InterPro" id="IPR009057">
    <property type="entry name" value="Homeodomain-like_sf"/>
</dbReference>
<evidence type="ECO:0000259" key="2">
    <source>
        <dbReference type="Pfam" id="PF01498"/>
    </source>
</evidence>